<protein>
    <recommendedName>
        <fullName evidence="2">Arginine repressor C-terminal domain-containing protein</fullName>
    </recommendedName>
</protein>
<dbReference type="SUPFAM" id="SSF55252">
    <property type="entry name" value="C-terminal domain of arginine repressor"/>
    <property type="match status" value="1"/>
</dbReference>
<keyword evidence="4" id="KW-1185">Reference proteome</keyword>
<dbReference type="Pfam" id="PF02863">
    <property type="entry name" value="Arg_repressor_C"/>
    <property type="match status" value="1"/>
</dbReference>
<evidence type="ECO:0000259" key="2">
    <source>
        <dbReference type="Pfam" id="PF02863"/>
    </source>
</evidence>
<feature type="domain" description="Arginine repressor C-terminal" evidence="2">
    <location>
        <begin position="32"/>
        <end position="94"/>
    </location>
</feature>
<dbReference type="RefSeq" id="WP_345042082.1">
    <property type="nucleotide sequence ID" value="NZ_BAABBA010000013.1"/>
</dbReference>
<proteinExistence type="predicted"/>
<comment type="caution">
    <text evidence="3">The sequence shown here is derived from an EMBL/GenBank/DDBJ whole genome shotgun (WGS) entry which is preliminary data.</text>
</comment>
<evidence type="ECO:0000256" key="1">
    <source>
        <dbReference type="SAM" id="MobiDB-lite"/>
    </source>
</evidence>
<organism evidence="3 4">
    <name type="scientific">Georgenia daeguensis</name>
    <dbReference type="NCBI Taxonomy" id="908355"/>
    <lineage>
        <taxon>Bacteria</taxon>
        <taxon>Bacillati</taxon>
        <taxon>Actinomycetota</taxon>
        <taxon>Actinomycetes</taxon>
        <taxon>Micrococcales</taxon>
        <taxon>Bogoriellaceae</taxon>
        <taxon>Georgenia</taxon>
    </lineage>
</organism>
<reference evidence="4" key="1">
    <citation type="journal article" date="2019" name="Int. J. Syst. Evol. Microbiol.">
        <title>The Global Catalogue of Microorganisms (GCM) 10K type strain sequencing project: providing services to taxonomists for standard genome sequencing and annotation.</title>
        <authorList>
            <consortium name="The Broad Institute Genomics Platform"/>
            <consortium name="The Broad Institute Genome Sequencing Center for Infectious Disease"/>
            <person name="Wu L."/>
            <person name="Ma J."/>
        </authorList>
    </citation>
    <scope>NUCLEOTIDE SEQUENCE [LARGE SCALE GENOMIC DNA]</scope>
    <source>
        <strain evidence="4">JCM 17459</strain>
    </source>
</reference>
<feature type="region of interest" description="Disordered" evidence="1">
    <location>
        <begin position="104"/>
        <end position="125"/>
    </location>
</feature>
<evidence type="ECO:0000313" key="4">
    <source>
        <dbReference type="Proteomes" id="UP001499841"/>
    </source>
</evidence>
<dbReference type="InterPro" id="IPR020899">
    <property type="entry name" value="Arg_repress_C"/>
</dbReference>
<dbReference type="Gene3D" id="3.30.1360.40">
    <property type="match status" value="1"/>
</dbReference>
<evidence type="ECO:0000313" key="3">
    <source>
        <dbReference type="EMBL" id="GAA4288317.1"/>
    </source>
</evidence>
<dbReference type="EMBL" id="BAABBA010000013">
    <property type="protein sequence ID" value="GAA4288317.1"/>
    <property type="molecule type" value="Genomic_DNA"/>
</dbReference>
<name>A0ABP8EWE6_9MICO</name>
<dbReference type="InterPro" id="IPR036251">
    <property type="entry name" value="Arg_repress_C_sf"/>
</dbReference>
<accession>A0ABP8EWE6</accession>
<sequence>MSSATQERTVPVAAPVLVDAGEPPLGRVLHGLVRRIVTAEDLVVLTTAPGGAPAVAAAIERARIAPILATVAGNATVLTRTRSTIAAGVVARYLTAVAGVGGVRPGAAGHRAETGTPDAPAEETR</sequence>
<dbReference type="Proteomes" id="UP001499841">
    <property type="component" value="Unassembled WGS sequence"/>
</dbReference>
<gene>
    <name evidence="3" type="ORF">GCM10022262_26770</name>
</gene>